<dbReference type="Proteomes" id="UP000224974">
    <property type="component" value="Unassembled WGS sequence"/>
</dbReference>
<gene>
    <name evidence="3" type="ORF">CRN84_16665</name>
</gene>
<dbReference type="PANTHER" id="PTHR34404:SF2">
    <property type="entry name" value="CONSERVED SERINE RICH PROTEIN"/>
    <property type="match status" value="1"/>
</dbReference>
<feature type="domain" description="Putative regulatory protein FmdB zinc ribbon" evidence="2">
    <location>
        <begin position="1"/>
        <end position="42"/>
    </location>
</feature>
<proteinExistence type="predicted"/>
<feature type="region of interest" description="Disordered" evidence="1">
    <location>
        <begin position="58"/>
        <end position="87"/>
    </location>
</feature>
<evidence type="ECO:0000313" key="4">
    <source>
        <dbReference type="Proteomes" id="UP000224974"/>
    </source>
</evidence>
<protein>
    <submittedName>
        <fullName evidence="3">Zinc ribbon domain-containing protein</fullName>
    </submittedName>
</protein>
<sequence length="87" mass="9128">MPIYEYECSSCHHRLDKLQKFADAPLVDCPECGEAALKKLISPGSFQLKGSGWYASEAPKTGKKTASDNSCAGSACQANCPGAASAE</sequence>
<dbReference type="InterPro" id="IPR013429">
    <property type="entry name" value="Regulatory_FmdB_Zinc_ribbon"/>
</dbReference>
<dbReference type="EMBL" id="PDDX01000001">
    <property type="protein sequence ID" value="PHI30852.1"/>
    <property type="molecule type" value="Genomic_DNA"/>
</dbReference>
<accession>A0A2C6DRB2</accession>
<keyword evidence="4" id="KW-1185">Reference proteome</keyword>
<dbReference type="OrthoDB" id="9813321at2"/>
<dbReference type="NCBIfam" id="TIGR02605">
    <property type="entry name" value="CxxC_CxxC_SSSS"/>
    <property type="match status" value="1"/>
</dbReference>
<dbReference type="STRING" id="1111728.GCA_000427805_01140"/>
<dbReference type="RefSeq" id="WP_029094258.1">
    <property type="nucleotide sequence ID" value="NZ_BRLG01000023.1"/>
</dbReference>
<dbReference type="Pfam" id="PF09723">
    <property type="entry name" value="Zn_ribbon_8"/>
    <property type="match status" value="1"/>
</dbReference>
<comment type="caution">
    <text evidence="3">The sequence shown here is derived from an EMBL/GenBank/DDBJ whole genome shotgun (WGS) entry which is preliminary data.</text>
</comment>
<dbReference type="PANTHER" id="PTHR34404">
    <property type="entry name" value="REGULATORY PROTEIN, FMDB FAMILY"/>
    <property type="match status" value="1"/>
</dbReference>
<evidence type="ECO:0000259" key="2">
    <source>
        <dbReference type="SMART" id="SM00834"/>
    </source>
</evidence>
<dbReference type="SMART" id="SM00834">
    <property type="entry name" value="CxxC_CXXC_SSSS"/>
    <property type="match status" value="1"/>
</dbReference>
<name>A0A2C6DRB2_9GAMM</name>
<evidence type="ECO:0000256" key="1">
    <source>
        <dbReference type="SAM" id="MobiDB-lite"/>
    </source>
</evidence>
<reference evidence="4" key="1">
    <citation type="submission" date="2017-09" db="EMBL/GenBank/DDBJ databases">
        <title>FDA dAtabase for Regulatory Grade micrObial Sequences (FDA-ARGOS): Supporting development and validation of Infectious Disease Dx tests.</title>
        <authorList>
            <person name="Minogue T."/>
            <person name="Wolcott M."/>
            <person name="Wasieloski L."/>
            <person name="Aguilar W."/>
            <person name="Moore D."/>
            <person name="Tallon L."/>
            <person name="Sadzewicz L."/>
            <person name="Ott S."/>
            <person name="Zhao X."/>
            <person name="Nagaraj S."/>
            <person name="Vavikolanu K."/>
            <person name="Aluvathingal J."/>
            <person name="Nadendla S."/>
            <person name="Sichtig H."/>
        </authorList>
    </citation>
    <scope>NUCLEOTIDE SEQUENCE [LARGE SCALE GENOMIC DNA]</scope>
    <source>
        <strain evidence="4">FDAARGOS_387</strain>
    </source>
</reference>
<evidence type="ECO:0000313" key="3">
    <source>
        <dbReference type="EMBL" id="PHI30852.1"/>
    </source>
</evidence>
<organism evidence="3 4">
    <name type="scientific">Budvicia aquatica</name>
    <dbReference type="NCBI Taxonomy" id="82979"/>
    <lineage>
        <taxon>Bacteria</taxon>
        <taxon>Pseudomonadati</taxon>
        <taxon>Pseudomonadota</taxon>
        <taxon>Gammaproteobacteria</taxon>
        <taxon>Enterobacterales</taxon>
        <taxon>Budviciaceae</taxon>
        <taxon>Budvicia</taxon>
    </lineage>
</organism>
<dbReference type="AlphaFoldDB" id="A0A2C6DRB2"/>